<comment type="cofactor">
    <cofactor evidence="1">
        <name>[4Fe-4S] cluster</name>
        <dbReference type="ChEBI" id="CHEBI:49883"/>
    </cofactor>
</comment>
<evidence type="ECO:0000313" key="13">
    <source>
        <dbReference type="EMBL" id="NJP50059.1"/>
    </source>
</evidence>
<keyword evidence="8" id="KW-0805">Transcription regulation</keyword>
<keyword evidence="4" id="KW-0004">4Fe-4S</keyword>
<gene>
    <name evidence="13" type="ORF">HCJ93_08235</name>
</gene>
<dbReference type="InterPro" id="IPR034768">
    <property type="entry name" value="4FE4S_WBL"/>
</dbReference>
<evidence type="ECO:0000256" key="1">
    <source>
        <dbReference type="ARBA" id="ARBA00001966"/>
    </source>
</evidence>
<comment type="similarity">
    <text evidence="3">Belongs to the WhiB family.</text>
</comment>
<dbReference type="Proteomes" id="UP000730591">
    <property type="component" value="Unassembled WGS sequence"/>
</dbReference>
<keyword evidence="10" id="KW-1015">Disulfide bond</keyword>
<comment type="subcellular location">
    <subcellularLocation>
        <location evidence="2">Cytoplasm</location>
    </subcellularLocation>
</comment>
<evidence type="ECO:0000256" key="8">
    <source>
        <dbReference type="ARBA" id="ARBA00023015"/>
    </source>
</evidence>
<keyword evidence="5" id="KW-0479">Metal-binding</keyword>
<sequence>MVLYDPHRRWAHRGICRWEDRALFFAEGGMPHRRPAENVQKLWDQAKEICAMCPVLAECQRDTLGEEYGVYGGRDPYERWRIRKVMNRSIVRWPEERRLAWAKEIYFLRKELGMGWRAIQTRTGMPESAAQTLYALWKDRLAEEKEKAAKADIIDLDLPEPEPAKPDFPERPGRRHAWVRNHGLIADGWYRGETPDGQWINLTVFSGRGQVHKWFRKDDVHLYRPQAVVILNYAERPDDHDLTA</sequence>
<keyword evidence="14" id="KW-1185">Reference proteome</keyword>
<keyword evidence="9" id="KW-0238">DNA-binding</keyword>
<evidence type="ECO:0000256" key="6">
    <source>
        <dbReference type="ARBA" id="ARBA00023004"/>
    </source>
</evidence>
<name>A0ABX1A100_9ACTN</name>
<evidence type="ECO:0000313" key="14">
    <source>
        <dbReference type="Proteomes" id="UP000730591"/>
    </source>
</evidence>
<dbReference type="PROSITE" id="PS51674">
    <property type="entry name" value="4FE4S_WBL"/>
    <property type="match status" value="1"/>
</dbReference>
<keyword evidence="6" id="KW-0408">Iron</keyword>
<dbReference type="Pfam" id="PF02467">
    <property type="entry name" value="Whib"/>
    <property type="match status" value="1"/>
</dbReference>
<protein>
    <submittedName>
        <fullName evidence="13">WhiB family transcriptional regulator</fullName>
    </submittedName>
</protein>
<evidence type="ECO:0000259" key="12">
    <source>
        <dbReference type="PROSITE" id="PS51674"/>
    </source>
</evidence>
<dbReference type="RefSeq" id="WP_167992533.1">
    <property type="nucleotide sequence ID" value="NZ_JAATEM010000008.1"/>
</dbReference>
<reference evidence="13 14" key="1">
    <citation type="submission" date="2020-03" db="EMBL/GenBank/DDBJ databases">
        <title>WGS of actinomycetes isolated from Thailand.</title>
        <authorList>
            <person name="Thawai C."/>
        </authorList>
    </citation>
    <scope>NUCLEOTIDE SEQUENCE [LARGE SCALE GENOMIC DNA]</scope>
    <source>
        <strain evidence="13 14">SBST2-5</strain>
    </source>
</reference>
<dbReference type="InterPro" id="IPR003482">
    <property type="entry name" value="Whib"/>
</dbReference>
<proteinExistence type="inferred from homology"/>
<evidence type="ECO:0000256" key="11">
    <source>
        <dbReference type="ARBA" id="ARBA00023163"/>
    </source>
</evidence>
<feature type="domain" description="4Fe-4S Wbl-type" evidence="12">
    <location>
        <begin position="15"/>
        <end position="81"/>
    </location>
</feature>
<accession>A0ABX1A100</accession>
<evidence type="ECO:0000256" key="10">
    <source>
        <dbReference type="ARBA" id="ARBA00023157"/>
    </source>
</evidence>
<comment type="caution">
    <text evidence="13">The sequence shown here is derived from an EMBL/GenBank/DDBJ whole genome shotgun (WGS) entry which is preliminary data.</text>
</comment>
<evidence type="ECO:0000256" key="3">
    <source>
        <dbReference type="ARBA" id="ARBA00006597"/>
    </source>
</evidence>
<evidence type="ECO:0000256" key="5">
    <source>
        <dbReference type="ARBA" id="ARBA00022723"/>
    </source>
</evidence>
<organism evidence="13 14">
    <name type="scientific">Streptomyces composti</name>
    <dbReference type="NCBI Taxonomy" id="2720025"/>
    <lineage>
        <taxon>Bacteria</taxon>
        <taxon>Bacillati</taxon>
        <taxon>Actinomycetota</taxon>
        <taxon>Actinomycetes</taxon>
        <taxon>Kitasatosporales</taxon>
        <taxon>Streptomycetaceae</taxon>
        <taxon>Streptomyces</taxon>
    </lineage>
</organism>
<evidence type="ECO:0000256" key="9">
    <source>
        <dbReference type="ARBA" id="ARBA00023125"/>
    </source>
</evidence>
<keyword evidence="7" id="KW-0411">Iron-sulfur</keyword>
<evidence type="ECO:0000256" key="7">
    <source>
        <dbReference type="ARBA" id="ARBA00023014"/>
    </source>
</evidence>
<dbReference type="EMBL" id="JAATEM010000008">
    <property type="protein sequence ID" value="NJP50059.1"/>
    <property type="molecule type" value="Genomic_DNA"/>
</dbReference>
<evidence type="ECO:0000256" key="2">
    <source>
        <dbReference type="ARBA" id="ARBA00004496"/>
    </source>
</evidence>
<dbReference type="PANTHER" id="PTHR38839">
    <property type="entry name" value="TRANSCRIPTIONAL REGULATOR WHID-RELATED"/>
    <property type="match status" value="1"/>
</dbReference>
<keyword evidence="11" id="KW-0804">Transcription</keyword>
<evidence type="ECO:0000256" key="4">
    <source>
        <dbReference type="ARBA" id="ARBA00022485"/>
    </source>
</evidence>